<feature type="compositionally biased region" description="Polar residues" evidence="2">
    <location>
        <begin position="349"/>
        <end position="359"/>
    </location>
</feature>
<evidence type="ECO:0000256" key="2">
    <source>
        <dbReference type="SAM" id="MobiDB-lite"/>
    </source>
</evidence>
<evidence type="ECO:0000313" key="4">
    <source>
        <dbReference type="EMBL" id="ODV81876.1"/>
    </source>
</evidence>
<feature type="compositionally biased region" description="Acidic residues" evidence="2">
    <location>
        <begin position="46"/>
        <end position="67"/>
    </location>
</feature>
<proteinExistence type="inferred from homology"/>
<dbReference type="PANTHER" id="PTHR13275">
    <property type="entry name" value="YL-1 PROTEIN TRANSCRIPTION FACTOR-LIKE 1"/>
    <property type="match status" value="1"/>
</dbReference>
<feature type="compositionally biased region" description="Polar residues" evidence="2">
    <location>
        <begin position="458"/>
        <end position="484"/>
    </location>
</feature>
<feature type="compositionally biased region" description="Basic and acidic residues" evidence="2">
    <location>
        <begin position="513"/>
        <end position="549"/>
    </location>
</feature>
<feature type="region of interest" description="Disordered" evidence="2">
    <location>
        <begin position="46"/>
        <end position="135"/>
    </location>
</feature>
<dbReference type="OrthoDB" id="49520at2759"/>
<feature type="compositionally biased region" description="Polar residues" evidence="2">
    <location>
        <begin position="419"/>
        <end position="428"/>
    </location>
</feature>
<evidence type="ECO:0000256" key="1">
    <source>
        <dbReference type="ARBA" id="ARBA00006832"/>
    </source>
</evidence>
<dbReference type="Proteomes" id="UP000094285">
    <property type="component" value="Unassembled WGS sequence"/>
</dbReference>
<feature type="compositionally biased region" description="Polar residues" evidence="2">
    <location>
        <begin position="368"/>
        <end position="398"/>
    </location>
</feature>
<organism evidence="4 5">
    <name type="scientific">Suhomyces tanzawaensis NRRL Y-17324</name>
    <dbReference type="NCBI Taxonomy" id="984487"/>
    <lineage>
        <taxon>Eukaryota</taxon>
        <taxon>Fungi</taxon>
        <taxon>Dikarya</taxon>
        <taxon>Ascomycota</taxon>
        <taxon>Saccharomycotina</taxon>
        <taxon>Pichiomycetes</taxon>
        <taxon>Debaryomycetaceae</taxon>
        <taxon>Suhomyces</taxon>
    </lineage>
</organism>
<dbReference type="EMBL" id="KV453909">
    <property type="protein sequence ID" value="ODV81876.1"/>
    <property type="molecule type" value="Genomic_DNA"/>
</dbReference>
<feature type="compositionally biased region" description="Basic and acidic residues" evidence="2">
    <location>
        <begin position="492"/>
        <end position="504"/>
    </location>
</feature>
<dbReference type="Pfam" id="PF05764">
    <property type="entry name" value="YL1"/>
    <property type="match status" value="2"/>
</dbReference>
<dbReference type="RefSeq" id="XP_020066998.1">
    <property type="nucleotide sequence ID" value="XM_020211389.1"/>
</dbReference>
<feature type="domain" description="Vps72/YL1 C-terminal" evidence="3">
    <location>
        <begin position="703"/>
        <end position="732"/>
    </location>
</feature>
<dbReference type="PANTHER" id="PTHR13275:SF4">
    <property type="entry name" value="VACUOLAR PROTEIN SORTING-ASSOCIATED PROTEIN 72 HOMOLOG"/>
    <property type="match status" value="1"/>
</dbReference>
<keyword evidence="5" id="KW-1185">Reference proteome</keyword>
<protein>
    <submittedName>
        <fullName evidence="4">YL1-domain-containing protein</fullName>
    </submittedName>
</protein>
<feature type="compositionally biased region" description="Basic residues" evidence="2">
    <location>
        <begin position="294"/>
        <end position="303"/>
    </location>
</feature>
<feature type="compositionally biased region" description="Basic and acidic residues" evidence="2">
    <location>
        <begin position="325"/>
        <end position="340"/>
    </location>
</feature>
<dbReference type="GeneID" id="30985525"/>
<accession>A0A1E4SQT9</accession>
<dbReference type="Pfam" id="PF08265">
    <property type="entry name" value="YL1_C"/>
    <property type="match status" value="1"/>
</dbReference>
<feature type="compositionally biased region" description="Acidic residues" evidence="2">
    <location>
        <begin position="74"/>
        <end position="93"/>
    </location>
</feature>
<dbReference type="SMART" id="SM00993">
    <property type="entry name" value="YL1_C"/>
    <property type="match status" value="1"/>
</dbReference>
<gene>
    <name evidence="4" type="ORF">CANTADRAFT_87830</name>
</gene>
<sequence length="776" mass="86902">MEDSLVATRARRANAGSRLKQLIELEEQSNDLQLGVSQIITEDDENVNLLFQEDENDEEFEDEDVDNENLRGIDEEDEDEEDEGEEGEDGESEELSKKRKITEGPEGDDVLSDSDLSVSDSDESEGEKELEKQEKIKKKAQRKKLALIPAIKKVKIDNVLKKSKPKVIASDSLLLSVRRSSSRAAVVENKQALVEKLQANEKRRAQLTPIVRIKHKDLTQEEKLAEAVETEKANVLSLQEFQEQEVVKKEKQRQLLLLKRKRLTNVVRLVSREDYVGPDDEIREARRIYDFNKSKKRPGRRRKNQEEDTTRYPGSVDPEIPLMKQELERQRLEEKERELAEGSGDGPTESLTAEGNKQSGMGLVDGDTGSTTPNPGSNGSLENVNGVNASQLSPSIKSEGTEEKVEPVPINRSEAEARGNTSSAPSPNENDEKTTQDPEGSLNDIKIDTTPPVLEDLPSTQSNNVSTVNGINNETQQNAETPNSEEYAPRTVSKEGSSEIKIAESENSVVVKQEQDDNSVHSKVDFEDTKSNLKPDTTEKEVRFADDIKGSPSEQPDSKDHGIRTSNRTFEGPEQKVTRNMVYLFDFDVDKRLDTTGIKSYMFGPESLLPASRRFKDLKTILRIGKVINPYAVVKEEKDELFEPVSELTEDDAIFDDLKKLPRLGVAQEIIEDVKEDSDGESQNIVLKTEAPAGIYLPNGNRKSCLLAGTEVKYFDPNNGVPYSTVETYKLLKQIEQGQVPWLSLGPEKQGGYPIELYYGAREGMRHAKGVPEGFE</sequence>
<comment type="similarity">
    <text evidence="1">Belongs to the VPS72/YL1 family.</text>
</comment>
<feature type="region of interest" description="Disordered" evidence="2">
    <location>
        <begin position="293"/>
        <end position="572"/>
    </location>
</feature>
<reference evidence="5" key="1">
    <citation type="submission" date="2016-05" db="EMBL/GenBank/DDBJ databases">
        <title>Comparative genomics of biotechnologically important yeasts.</title>
        <authorList>
            <consortium name="DOE Joint Genome Institute"/>
            <person name="Riley R."/>
            <person name="Haridas S."/>
            <person name="Wolfe K.H."/>
            <person name="Lopes M.R."/>
            <person name="Hittinger C.T."/>
            <person name="Goker M."/>
            <person name="Salamov A."/>
            <person name="Wisecaver J."/>
            <person name="Long T.M."/>
            <person name="Aerts A.L."/>
            <person name="Barry K."/>
            <person name="Choi C."/>
            <person name="Clum A."/>
            <person name="Coughlan A.Y."/>
            <person name="Deshpande S."/>
            <person name="Douglass A.P."/>
            <person name="Hanson S.J."/>
            <person name="Klenk H.-P."/>
            <person name="Labutti K."/>
            <person name="Lapidus A."/>
            <person name="Lindquist E."/>
            <person name="Lipzen A."/>
            <person name="Meier-Kolthoff J.P."/>
            <person name="Ohm R.A."/>
            <person name="Otillar R.P."/>
            <person name="Pangilinan J."/>
            <person name="Peng Y."/>
            <person name="Rokas A."/>
            <person name="Rosa C.A."/>
            <person name="Scheuner C."/>
            <person name="Sibirny A.A."/>
            <person name="Slot J.C."/>
            <person name="Stielow J.B."/>
            <person name="Sun H."/>
            <person name="Kurtzman C.P."/>
            <person name="Blackwell M."/>
            <person name="Grigoriev I.V."/>
            <person name="Jeffries T.W."/>
        </authorList>
    </citation>
    <scope>NUCLEOTIDE SEQUENCE [LARGE SCALE GENOMIC DNA]</scope>
    <source>
        <strain evidence="5">NRRL Y-17324</strain>
    </source>
</reference>
<name>A0A1E4SQT9_9ASCO</name>
<evidence type="ECO:0000259" key="3">
    <source>
        <dbReference type="SMART" id="SM00993"/>
    </source>
</evidence>
<dbReference type="GO" id="GO:0005634">
    <property type="term" value="C:nucleus"/>
    <property type="evidence" value="ECO:0007669"/>
    <property type="project" value="TreeGrafter"/>
</dbReference>
<evidence type="ECO:0000313" key="5">
    <source>
        <dbReference type="Proteomes" id="UP000094285"/>
    </source>
</evidence>
<dbReference type="STRING" id="984487.A0A1E4SQT9"/>
<dbReference type="AlphaFoldDB" id="A0A1E4SQT9"/>
<dbReference type="InterPro" id="IPR046757">
    <property type="entry name" value="YL1_N"/>
</dbReference>
<dbReference type="InterPro" id="IPR013272">
    <property type="entry name" value="Vps72/YL1_C"/>
</dbReference>